<dbReference type="EC" id="6.3.1.5" evidence="1"/>
<dbReference type="EMBL" id="CP137689">
    <property type="protein sequence ID" value="XRJ19553.1"/>
    <property type="molecule type" value="Genomic_DNA"/>
</dbReference>
<name>A0ACD5HVS7_9EURY</name>
<evidence type="ECO:0000313" key="1">
    <source>
        <dbReference type="EMBL" id="XRJ19553.1"/>
    </source>
</evidence>
<proteinExistence type="predicted"/>
<organism evidence="1 2">
    <name type="scientific">Haloferax sp. Atlit-48N</name>
    <dbReference type="NCBI Taxonomy" id="2077198"/>
    <lineage>
        <taxon>Archaea</taxon>
        <taxon>Methanobacteriati</taxon>
        <taxon>Methanobacteriota</taxon>
        <taxon>Stenosarchaea group</taxon>
        <taxon>Halobacteria</taxon>
        <taxon>Halobacteriales</taxon>
        <taxon>Haloferacaceae</taxon>
        <taxon>Haloferax</taxon>
    </lineage>
</organism>
<evidence type="ECO:0000313" key="2">
    <source>
        <dbReference type="Proteomes" id="UP000257089"/>
    </source>
</evidence>
<gene>
    <name evidence="1" type="ORF">DEQ67_013820</name>
</gene>
<accession>A0ACD5HVS7</accession>
<keyword evidence="1" id="KW-0436">Ligase</keyword>
<dbReference type="Proteomes" id="UP000257089">
    <property type="component" value="Chromosome"/>
</dbReference>
<protein>
    <submittedName>
        <fullName evidence="1">NAD+ synthase</fullName>
        <ecNumber evidence="1">6.3.1.5</ecNumber>
    </submittedName>
</protein>
<sequence>MTSVDVLSEDAPFDLLLSDEELEAHREHITTFIEDTVEAAGVDGAVIGLSGGIDSTLTAFLAVEALGKESLHGLVMPSVANDEDMMSDAEGVAEMLGIEYDVVEIQPIAETFFDTFPEAADDRMAAGNVYVRTRAVLNYFVANHENRIVLGTGNRAEAMTGYFTKYGDQAVDCNPIGNLYKQQVRQLAAHVGVPEDLVLQTPSAEMWSGQTDEGELGLTYDALDAILALHVDGPLSKSATTRHLDVTEEQVDRVVGLVEGSAHKRSMPPAPSALDV</sequence>
<reference evidence="1" key="1">
    <citation type="submission" date="2023-10" db="EMBL/GenBank/DDBJ databases">
        <title>A new archaeal virus that suppresses the transcription of host immunity genes.</title>
        <authorList>
            <person name="Turgeman-Grott I."/>
            <person name="Golan N."/>
            <person name="Neri U."/>
            <person name="Naki D."/>
            <person name="Altman N."/>
            <person name="Eizenshtein K."/>
            <person name="Choudhary D."/>
            <person name="Levi R."/>
            <person name="Himani H."/>
            <person name="Reshef L."/>
            <person name="Papke T.R."/>
            <person name="Gophna U."/>
        </authorList>
    </citation>
    <scope>NUCLEOTIDE SEQUENCE</scope>
    <source>
        <strain evidence="1">Atlit-48N</strain>
    </source>
</reference>